<keyword evidence="3" id="KW-1185">Reference proteome</keyword>
<gene>
    <name evidence="2" type="ORF">HK100_002532</name>
</gene>
<evidence type="ECO:0000256" key="1">
    <source>
        <dbReference type="SAM" id="MobiDB-lite"/>
    </source>
</evidence>
<name>A0AAD5SVJ2_9FUNG</name>
<dbReference type="AlphaFoldDB" id="A0AAD5SVJ2"/>
<proteinExistence type="predicted"/>
<feature type="non-terminal residue" evidence="2">
    <location>
        <position position="141"/>
    </location>
</feature>
<evidence type="ECO:0000313" key="3">
    <source>
        <dbReference type="Proteomes" id="UP001211907"/>
    </source>
</evidence>
<accession>A0AAD5SVJ2</accession>
<feature type="compositionally biased region" description="Basic and acidic residues" evidence="1">
    <location>
        <begin position="113"/>
        <end position="141"/>
    </location>
</feature>
<reference evidence="2" key="1">
    <citation type="submission" date="2020-05" db="EMBL/GenBank/DDBJ databases">
        <title>Phylogenomic resolution of chytrid fungi.</title>
        <authorList>
            <person name="Stajich J.E."/>
            <person name="Amses K."/>
            <person name="Simmons R."/>
            <person name="Seto K."/>
            <person name="Myers J."/>
            <person name="Bonds A."/>
            <person name="Quandt C.A."/>
            <person name="Barry K."/>
            <person name="Liu P."/>
            <person name="Grigoriev I."/>
            <person name="Longcore J.E."/>
            <person name="James T.Y."/>
        </authorList>
    </citation>
    <scope>NUCLEOTIDE SEQUENCE</scope>
    <source>
        <strain evidence="2">JEL0513</strain>
    </source>
</reference>
<comment type="caution">
    <text evidence="2">The sequence shown here is derived from an EMBL/GenBank/DDBJ whole genome shotgun (WGS) entry which is preliminary data.</text>
</comment>
<feature type="region of interest" description="Disordered" evidence="1">
    <location>
        <begin position="104"/>
        <end position="141"/>
    </location>
</feature>
<protein>
    <submittedName>
        <fullName evidence="2">Uncharacterized protein</fullName>
    </submittedName>
</protein>
<dbReference type="EMBL" id="JADGJH010001592">
    <property type="protein sequence ID" value="KAJ3111860.1"/>
    <property type="molecule type" value="Genomic_DNA"/>
</dbReference>
<evidence type="ECO:0000313" key="2">
    <source>
        <dbReference type="EMBL" id="KAJ3111860.1"/>
    </source>
</evidence>
<sequence>MRNSTQKAPSSVCPKKLIKVRFYRILISNESQVDLGVKIITDKSLETQILTNVFLENLGLSVRLEKFRIGSAGKRALESSIGKTETKRLYDIDSEEMNNLKNTIRQNHSQTQKKREVALNPQEEIKYEAEEPNSEKELFDK</sequence>
<dbReference type="Proteomes" id="UP001211907">
    <property type="component" value="Unassembled WGS sequence"/>
</dbReference>
<organism evidence="2 3">
    <name type="scientific">Physocladia obscura</name>
    <dbReference type="NCBI Taxonomy" id="109957"/>
    <lineage>
        <taxon>Eukaryota</taxon>
        <taxon>Fungi</taxon>
        <taxon>Fungi incertae sedis</taxon>
        <taxon>Chytridiomycota</taxon>
        <taxon>Chytridiomycota incertae sedis</taxon>
        <taxon>Chytridiomycetes</taxon>
        <taxon>Chytridiales</taxon>
        <taxon>Chytriomycetaceae</taxon>
        <taxon>Physocladia</taxon>
    </lineage>
</organism>